<keyword evidence="5 8" id="KW-1133">Transmembrane helix</keyword>
<evidence type="ECO:0000256" key="1">
    <source>
        <dbReference type="ARBA" id="ARBA00004141"/>
    </source>
</evidence>
<dbReference type="PROSITE" id="PS50216">
    <property type="entry name" value="DHHC"/>
    <property type="match status" value="1"/>
</dbReference>
<dbReference type="EMBL" id="AGNK02001268">
    <property type="status" value="NOT_ANNOTATED_CDS"/>
    <property type="molecule type" value="Genomic_DNA"/>
</dbReference>
<evidence type="ECO:0000256" key="2">
    <source>
        <dbReference type="ARBA" id="ARBA00008574"/>
    </source>
</evidence>
<feature type="transmembrane region" description="Helical" evidence="8">
    <location>
        <begin position="249"/>
        <end position="274"/>
    </location>
</feature>
<dbReference type="GO" id="GO:0005783">
    <property type="term" value="C:endoplasmic reticulum"/>
    <property type="evidence" value="ECO:0000318"/>
    <property type="project" value="GO_Central"/>
</dbReference>
<evidence type="ECO:0000256" key="3">
    <source>
        <dbReference type="ARBA" id="ARBA00022679"/>
    </source>
</evidence>
<dbReference type="EC" id="2.3.1.225" evidence="8"/>
<dbReference type="HOGENOM" id="CLU_054282_0_0_1"/>
<evidence type="ECO:0000259" key="10">
    <source>
        <dbReference type="Pfam" id="PF01529"/>
    </source>
</evidence>
<comment type="catalytic activity">
    <reaction evidence="8">
        <text>L-cysteinyl-[protein] + hexadecanoyl-CoA = S-hexadecanoyl-L-cysteinyl-[protein] + CoA</text>
        <dbReference type="Rhea" id="RHEA:36683"/>
        <dbReference type="Rhea" id="RHEA-COMP:10131"/>
        <dbReference type="Rhea" id="RHEA-COMP:11032"/>
        <dbReference type="ChEBI" id="CHEBI:29950"/>
        <dbReference type="ChEBI" id="CHEBI:57287"/>
        <dbReference type="ChEBI" id="CHEBI:57379"/>
        <dbReference type="ChEBI" id="CHEBI:74151"/>
        <dbReference type="EC" id="2.3.1.225"/>
    </reaction>
</comment>
<keyword evidence="12" id="KW-1185">Reference proteome</keyword>
<dbReference type="InParanoid" id="K4A1F1"/>
<evidence type="ECO:0000256" key="6">
    <source>
        <dbReference type="ARBA" id="ARBA00023136"/>
    </source>
</evidence>
<dbReference type="OMA" id="SHEMEKG"/>
<dbReference type="Proteomes" id="UP000004995">
    <property type="component" value="Unassembled WGS sequence"/>
</dbReference>
<evidence type="ECO:0000313" key="11">
    <source>
        <dbReference type="EnsemblPlants" id="KQL25972"/>
    </source>
</evidence>
<feature type="compositionally biased region" description="Basic and acidic residues" evidence="9">
    <location>
        <begin position="1"/>
        <end position="16"/>
    </location>
</feature>
<dbReference type="eggNOG" id="KOG1311">
    <property type="taxonomic scope" value="Eukaryota"/>
</dbReference>
<keyword evidence="7 8" id="KW-0012">Acyltransferase</keyword>
<evidence type="ECO:0000256" key="9">
    <source>
        <dbReference type="SAM" id="MobiDB-lite"/>
    </source>
</evidence>
<keyword evidence="3 8" id="KW-0808">Transferase</keyword>
<evidence type="ECO:0000256" key="8">
    <source>
        <dbReference type="RuleBase" id="RU079119"/>
    </source>
</evidence>
<dbReference type="EnsemblPlants" id="KQL25972">
    <property type="protein sequence ID" value="KQL25972"/>
    <property type="gene ID" value="SETIT_032694mg"/>
</dbReference>
<feature type="region of interest" description="Disordered" evidence="9">
    <location>
        <begin position="1"/>
        <end position="39"/>
    </location>
</feature>
<dbReference type="Gramene" id="KQL25972">
    <property type="protein sequence ID" value="KQL25972"/>
    <property type="gene ID" value="SETIT_032694mg"/>
</dbReference>
<name>K4A1F1_SETIT</name>
<proteinExistence type="inferred from homology"/>
<comment type="similarity">
    <text evidence="2 8">Belongs to the DHHC palmitoyltransferase family.</text>
</comment>
<dbReference type="PANTHER" id="PTHR22883:SF57">
    <property type="entry name" value="S-ACYLTRANSFERASE"/>
    <property type="match status" value="1"/>
</dbReference>
<feature type="transmembrane region" description="Helical" evidence="8">
    <location>
        <begin position="205"/>
        <end position="229"/>
    </location>
</feature>
<evidence type="ECO:0000256" key="7">
    <source>
        <dbReference type="ARBA" id="ARBA00023315"/>
    </source>
</evidence>
<dbReference type="GO" id="GO:0016020">
    <property type="term" value="C:membrane"/>
    <property type="evidence" value="ECO:0007669"/>
    <property type="project" value="UniProtKB-SubCell"/>
</dbReference>
<dbReference type="GO" id="GO:0019706">
    <property type="term" value="F:protein-cysteine S-palmitoyltransferase activity"/>
    <property type="evidence" value="ECO:0000318"/>
    <property type="project" value="GO_Central"/>
</dbReference>
<keyword evidence="4 8" id="KW-0812">Transmembrane</keyword>
<reference evidence="12" key="1">
    <citation type="journal article" date="2012" name="Nat. Biotechnol.">
        <title>Reference genome sequence of the model plant Setaria.</title>
        <authorList>
            <person name="Bennetzen J.L."/>
            <person name="Schmutz J."/>
            <person name="Wang H."/>
            <person name="Percifield R."/>
            <person name="Hawkins J."/>
            <person name="Pontaroli A.C."/>
            <person name="Estep M."/>
            <person name="Feng L."/>
            <person name="Vaughn J.N."/>
            <person name="Grimwood J."/>
            <person name="Jenkins J."/>
            <person name="Barry K."/>
            <person name="Lindquist E."/>
            <person name="Hellsten U."/>
            <person name="Deshpande S."/>
            <person name="Wang X."/>
            <person name="Wu X."/>
            <person name="Mitros T."/>
            <person name="Triplett J."/>
            <person name="Yang X."/>
            <person name="Ye C.Y."/>
            <person name="Mauro-Herrera M."/>
            <person name="Wang L."/>
            <person name="Li P."/>
            <person name="Sharma M."/>
            <person name="Sharma R."/>
            <person name="Ronald P.C."/>
            <person name="Panaud O."/>
            <person name="Kellogg E.A."/>
            <person name="Brutnell T.P."/>
            <person name="Doust A.N."/>
            <person name="Tuskan G.A."/>
            <person name="Rokhsar D."/>
            <person name="Devos K.M."/>
        </authorList>
    </citation>
    <scope>NUCLEOTIDE SEQUENCE [LARGE SCALE GENOMIC DNA]</scope>
    <source>
        <strain evidence="12">cv. Yugu1</strain>
    </source>
</reference>
<accession>K4A1F1</accession>
<dbReference type="PANTHER" id="PTHR22883">
    <property type="entry name" value="ZINC FINGER DHHC DOMAIN CONTAINING PROTEIN"/>
    <property type="match status" value="1"/>
</dbReference>
<dbReference type="GO" id="GO:0005794">
    <property type="term" value="C:Golgi apparatus"/>
    <property type="evidence" value="ECO:0000318"/>
    <property type="project" value="GO_Central"/>
</dbReference>
<organism evidence="11 12">
    <name type="scientific">Setaria italica</name>
    <name type="common">Foxtail millet</name>
    <name type="synonym">Panicum italicum</name>
    <dbReference type="NCBI Taxonomy" id="4555"/>
    <lineage>
        <taxon>Eukaryota</taxon>
        <taxon>Viridiplantae</taxon>
        <taxon>Streptophyta</taxon>
        <taxon>Embryophyta</taxon>
        <taxon>Tracheophyta</taxon>
        <taxon>Spermatophyta</taxon>
        <taxon>Magnoliopsida</taxon>
        <taxon>Liliopsida</taxon>
        <taxon>Poales</taxon>
        <taxon>Poaceae</taxon>
        <taxon>PACMAD clade</taxon>
        <taxon>Panicoideae</taxon>
        <taxon>Panicodae</taxon>
        <taxon>Paniceae</taxon>
        <taxon>Cenchrinae</taxon>
        <taxon>Setaria</taxon>
    </lineage>
</organism>
<evidence type="ECO:0000313" key="12">
    <source>
        <dbReference type="Proteomes" id="UP000004995"/>
    </source>
</evidence>
<dbReference type="GO" id="GO:0006612">
    <property type="term" value="P:protein targeting to membrane"/>
    <property type="evidence" value="ECO:0000318"/>
    <property type="project" value="GO_Central"/>
</dbReference>
<comment type="subcellular location">
    <subcellularLocation>
        <location evidence="1">Membrane</location>
        <topology evidence="1">Multi-pass membrane protein</topology>
    </subcellularLocation>
</comment>
<dbReference type="InterPro" id="IPR001594">
    <property type="entry name" value="Palmitoyltrfase_DHHC"/>
</dbReference>
<evidence type="ECO:0000256" key="4">
    <source>
        <dbReference type="ARBA" id="ARBA00022692"/>
    </source>
</evidence>
<reference evidence="11" key="2">
    <citation type="submission" date="2018-08" db="UniProtKB">
        <authorList>
            <consortium name="EnsemblPlants"/>
        </authorList>
    </citation>
    <scope>IDENTIFICATION</scope>
    <source>
        <strain evidence="11">Yugu1</strain>
    </source>
</reference>
<protein>
    <recommendedName>
        <fullName evidence="8">S-acyltransferase</fullName>
        <ecNumber evidence="8">2.3.1.225</ecNumber>
    </recommendedName>
    <alternativeName>
        <fullName evidence="8">Palmitoyltransferase</fullName>
    </alternativeName>
</protein>
<feature type="domain" description="Palmitoyltransferase DHHC" evidence="10">
    <location>
        <begin position="157"/>
        <end position="284"/>
    </location>
</feature>
<keyword evidence="6 8" id="KW-0472">Membrane</keyword>
<comment type="domain">
    <text evidence="8">The DHHC domain is required for palmitoyltransferase activity.</text>
</comment>
<evidence type="ECO:0000256" key="5">
    <source>
        <dbReference type="ARBA" id="ARBA00022989"/>
    </source>
</evidence>
<dbReference type="AlphaFoldDB" id="K4A1F1"/>
<dbReference type="Pfam" id="PF01529">
    <property type="entry name" value="DHHC"/>
    <property type="match status" value="1"/>
</dbReference>
<dbReference type="InterPro" id="IPR039859">
    <property type="entry name" value="PFA4/ZDH16/20/ERF2-like"/>
</dbReference>
<sequence>MERSADQERQMQEQQHHGHRRSAGTGGLNGSSSSATRSPMRSACGMLRSLLPSSGFSRGPPLSPSPPARVHQVWPGNNVFFLDGRVICSPDPRGLILSAMALLLSEWIFLDDVVDRSSAHGILVSASSLILLATVKDGTGAARSAPSRFIVVNGVEMRLNFCRACKINRPPRSSHCAVCDNCVDKFDHHCPLISRCIGLRNYRSYLLLLCSALAFYTFMLTFSVMRIKAKMDSTHAGVFSMVRTLPEPFVLAAFSFMAICVLACLLAFHAFLLAKNTTSHEMEKGRYRSSPNPYDKGALANIRECLFEKLPPPRIDFRAAAEPNLGQAAGGESEDGELSHSFS</sequence>